<dbReference type="Gene3D" id="3.40.50.1980">
    <property type="entry name" value="Nitrogenase molybdenum iron protein domain"/>
    <property type="match status" value="3"/>
</dbReference>
<dbReference type="EMBL" id="SMGQ01000013">
    <property type="protein sequence ID" value="TCK92817.1"/>
    <property type="molecule type" value="Genomic_DNA"/>
</dbReference>
<dbReference type="InterPro" id="IPR049939">
    <property type="entry name" value="NifE-like"/>
</dbReference>
<dbReference type="Proteomes" id="UP000294545">
    <property type="component" value="Unassembled WGS sequence"/>
</dbReference>
<dbReference type="PANTHER" id="PTHR42956:SF1">
    <property type="entry name" value="NITROGENASE IRON-MOLYBDENUM COFACTOR BIOSYNTHESIS PROTEIN NIFE"/>
    <property type="match status" value="1"/>
</dbReference>
<name>A0A4R1MJX0_9FIRM</name>
<dbReference type="CDD" id="cd00316">
    <property type="entry name" value="Oxidoreductase_nitrogenase"/>
    <property type="match status" value="1"/>
</dbReference>
<evidence type="ECO:0000313" key="3">
    <source>
        <dbReference type="Proteomes" id="UP000294545"/>
    </source>
</evidence>
<gene>
    <name evidence="2" type="ORF">EDC19_1972</name>
</gene>
<dbReference type="RefSeq" id="WP_132282674.1">
    <property type="nucleotide sequence ID" value="NZ_SMGQ01000013.1"/>
</dbReference>
<dbReference type="SUPFAM" id="SSF53807">
    <property type="entry name" value="Helical backbone' metal receptor"/>
    <property type="match status" value="1"/>
</dbReference>
<comment type="caution">
    <text evidence="2">The sequence shown here is derived from an EMBL/GenBank/DDBJ whole genome shotgun (WGS) entry which is preliminary data.</text>
</comment>
<dbReference type="InterPro" id="IPR000510">
    <property type="entry name" value="Nase/OxRdtase_comp1"/>
</dbReference>
<dbReference type="AlphaFoldDB" id="A0A4R1MJX0"/>
<evidence type="ECO:0000259" key="1">
    <source>
        <dbReference type="Pfam" id="PF00148"/>
    </source>
</evidence>
<feature type="domain" description="Nitrogenase/oxidoreductase component 1" evidence="1">
    <location>
        <begin position="13"/>
        <end position="408"/>
    </location>
</feature>
<proteinExistence type="predicted"/>
<evidence type="ECO:0000313" key="2">
    <source>
        <dbReference type="EMBL" id="TCK92817.1"/>
    </source>
</evidence>
<dbReference type="PANTHER" id="PTHR42956">
    <property type="entry name" value="NITROGENASE IRON-MOLYBDENUM COFACTOR BIOSYNTHESIS PROTEIN NIFE"/>
    <property type="match status" value="1"/>
</dbReference>
<keyword evidence="3" id="KW-1185">Reference proteome</keyword>
<organism evidence="2 3">
    <name type="scientific">Natranaerovirga hydrolytica</name>
    <dbReference type="NCBI Taxonomy" id="680378"/>
    <lineage>
        <taxon>Bacteria</taxon>
        <taxon>Bacillati</taxon>
        <taxon>Bacillota</taxon>
        <taxon>Clostridia</taxon>
        <taxon>Lachnospirales</taxon>
        <taxon>Natranaerovirgaceae</taxon>
        <taxon>Natranaerovirga</taxon>
    </lineage>
</organism>
<protein>
    <submittedName>
        <fullName evidence="2">Nitrogenase molybdenum-cofactor synthesis protein NifE</fullName>
    </submittedName>
</protein>
<dbReference type="Pfam" id="PF00148">
    <property type="entry name" value="Oxidored_nitro"/>
    <property type="match status" value="1"/>
</dbReference>
<dbReference type="OrthoDB" id="3199475at2"/>
<dbReference type="GO" id="GO:0016491">
    <property type="term" value="F:oxidoreductase activity"/>
    <property type="evidence" value="ECO:0007669"/>
    <property type="project" value="InterPro"/>
</dbReference>
<sequence length="415" mass="47473">MALYRYLPVPSDRMGTLWTLSCIKDAFIIEFGPSGTTHFAMEGMMQLNGDHNANIYTTHINETDISFGNEERLEKAIIEIDQDHHPQYIFVMASSISAIIGTDIKSICFKMQPQAKAKLIPITTGGYNGDYTVGVENTMLTLCKHVVKKEGVKKSKSYNIIGNTIDAYNFLSDVEEIKTLMKEVFQYHIHTTFTAYTSMDEIENALSGAFNLVLRTEGIKGAKYLKDNGDMPFYYGKPYGLEGTMAFIKGIEKQFQLQINETYIQNKMNQINKYLMHYKFVTRELDNKKVALIGDFDIVIGLAGLMEELGLEVDQLLIKHKKNKHTPEELLIRYKDRIHFNQSEKQISMYLEKTPLYLLLSDGSTLKLHNKSEKTLQIANPNFIKHNIYPYTPFVGFNGVLYMIQNLIELEKSIV</sequence>
<accession>A0A4R1MJX0</accession>
<reference evidence="2 3" key="1">
    <citation type="submission" date="2019-03" db="EMBL/GenBank/DDBJ databases">
        <title>Genomic Encyclopedia of Type Strains, Phase IV (KMG-IV): sequencing the most valuable type-strain genomes for metagenomic binning, comparative biology and taxonomic classification.</title>
        <authorList>
            <person name="Goeker M."/>
        </authorList>
    </citation>
    <scope>NUCLEOTIDE SEQUENCE [LARGE SCALE GENOMIC DNA]</scope>
    <source>
        <strain evidence="2 3">DSM 24176</strain>
    </source>
</reference>